<evidence type="ECO:0000256" key="1">
    <source>
        <dbReference type="SAM" id="MobiDB-lite"/>
    </source>
</evidence>
<comment type="caution">
    <text evidence="2">The sequence shown here is derived from an EMBL/GenBank/DDBJ whole genome shotgun (WGS) entry which is preliminary data.</text>
</comment>
<feature type="compositionally biased region" description="Polar residues" evidence="1">
    <location>
        <begin position="101"/>
        <end position="119"/>
    </location>
</feature>
<dbReference type="AlphaFoldDB" id="A0A1R2AVW9"/>
<reference evidence="2 3" key="1">
    <citation type="submission" date="2016-11" db="EMBL/GenBank/DDBJ databases">
        <title>The macronuclear genome of Stentor coeruleus: a giant cell with tiny introns.</title>
        <authorList>
            <person name="Slabodnick M."/>
            <person name="Ruby J.G."/>
            <person name="Reiff S.B."/>
            <person name="Swart E.C."/>
            <person name="Gosai S."/>
            <person name="Prabakaran S."/>
            <person name="Witkowska E."/>
            <person name="Larue G.E."/>
            <person name="Fisher S."/>
            <person name="Freeman R.M."/>
            <person name="Gunawardena J."/>
            <person name="Chu W."/>
            <person name="Stover N.A."/>
            <person name="Gregory B.D."/>
            <person name="Nowacki M."/>
            <person name="Derisi J."/>
            <person name="Roy S.W."/>
            <person name="Marshall W.F."/>
            <person name="Sood P."/>
        </authorList>
    </citation>
    <scope>NUCLEOTIDE SEQUENCE [LARGE SCALE GENOMIC DNA]</scope>
    <source>
        <strain evidence="2">WM001</strain>
    </source>
</reference>
<dbReference type="Proteomes" id="UP000187209">
    <property type="component" value="Unassembled WGS sequence"/>
</dbReference>
<dbReference type="EMBL" id="MPUH01001306">
    <property type="protein sequence ID" value="OMJ68595.1"/>
    <property type="molecule type" value="Genomic_DNA"/>
</dbReference>
<proteinExistence type="predicted"/>
<evidence type="ECO:0000313" key="3">
    <source>
        <dbReference type="Proteomes" id="UP000187209"/>
    </source>
</evidence>
<protein>
    <submittedName>
        <fullName evidence="2">Uncharacterized protein</fullName>
    </submittedName>
</protein>
<organism evidence="2 3">
    <name type="scientific">Stentor coeruleus</name>
    <dbReference type="NCBI Taxonomy" id="5963"/>
    <lineage>
        <taxon>Eukaryota</taxon>
        <taxon>Sar</taxon>
        <taxon>Alveolata</taxon>
        <taxon>Ciliophora</taxon>
        <taxon>Postciliodesmatophora</taxon>
        <taxon>Heterotrichea</taxon>
        <taxon>Heterotrichida</taxon>
        <taxon>Stentoridae</taxon>
        <taxon>Stentor</taxon>
    </lineage>
</organism>
<evidence type="ECO:0000313" key="2">
    <source>
        <dbReference type="EMBL" id="OMJ68595.1"/>
    </source>
</evidence>
<accession>A0A1R2AVW9</accession>
<sequence length="245" mass="27525">MEIRKPAEIKFTSLNDARRIAKATSSPTEKMIPIKLKSLKEARDLMKTTISRPDSVLSLPDKVNALNKTEENWRGRNVLSLSPKSESTLMENSKFEASKAIQNSSKPLIPSSPNELSSISEKKVSEEASLIKNKEEQAKTENKLPIIEQSKKSANDLNKHQKVQPGKKNTNKIVKSNRPVKKQTSCKNQLNTTPKKQDIDLMNFMEEPKGMKKLTKNQTRGLLDRLQGYSNLTPNLQKGTSSVLK</sequence>
<name>A0A1R2AVW9_9CILI</name>
<gene>
    <name evidence="2" type="ORF">SteCoe_33911</name>
</gene>
<keyword evidence="3" id="KW-1185">Reference proteome</keyword>
<feature type="region of interest" description="Disordered" evidence="1">
    <location>
        <begin position="101"/>
        <end position="121"/>
    </location>
</feature>